<dbReference type="InterPro" id="IPR007312">
    <property type="entry name" value="Phosphoesterase"/>
</dbReference>
<evidence type="ECO:0008006" key="5">
    <source>
        <dbReference type="Google" id="ProtNLM"/>
    </source>
</evidence>
<keyword evidence="1" id="KW-0378">Hydrolase</keyword>
<organism evidence="3 4">
    <name type="scientific">[Torrubiella] hemipterigena</name>
    <dbReference type="NCBI Taxonomy" id="1531966"/>
    <lineage>
        <taxon>Eukaryota</taxon>
        <taxon>Fungi</taxon>
        <taxon>Dikarya</taxon>
        <taxon>Ascomycota</taxon>
        <taxon>Pezizomycotina</taxon>
        <taxon>Sordariomycetes</taxon>
        <taxon>Hypocreomycetidae</taxon>
        <taxon>Hypocreales</taxon>
        <taxon>Clavicipitaceae</taxon>
        <taxon>Clavicipitaceae incertae sedis</taxon>
        <taxon>'Torrubiella' clade</taxon>
    </lineage>
</organism>
<feature type="chain" id="PRO_5001990326" description="Acid phosphatase" evidence="2">
    <location>
        <begin position="22"/>
        <end position="388"/>
    </location>
</feature>
<dbReference type="GO" id="GO:0009395">
    <property type="term" value="P:phospholipid catabolic process"/>
    <property type="evidence" value="ECO:0007669"/>
    <property type="project" value="TreeGrafter"/>
</dbReference>
<protein>
    <recommendedName>
        <fullName evidence="5">Acid phosphatase</fullName>
    </recommendedName>
</protein>
<dbReference type="PANTHER" id="PTHR31956">
    <property type="entry name" value="NON-SPECIFIC PHOSPHOLIPASE C4-RELATED"/>
    <property type="match status" value="1"/>
</dbReference>
<dbReference type="FunFam" id="3.40.720.10:FF:000064">
    <property type="entry name" value="Probable acid phosphatase Pho610"/>
    <property type="match status" value="1"/>
</dbReference>
<evidence type="ECO:0000256" key="2">
    <source>
        <dbReference type="SAM" id="SignalP"/>
    </source>
</evidence>
<dbReference type="STRING" id="1531966.A0A0A1TR40"/>
<dbReference type="OrthoDB" id="5135119at2759"/>
<keyword evidence="4" id="KW-1185">Reference proteome</keyword>
<dbReference type="AlphaFoldDB" id="A0A0A1TR40"/>
<evidence type="ECO:0000256" key="1">
    <source>
        <dbReference type="ARBA" id="ARBA00022801"/>
    </source>
</evidence>
<evidence type="ECO:0000313" key="3">
    <source>
        <dbReference type="EMBL" id="CEJ94323.1"/>
    </source>
</evidence>
<reference evidence="3 4" key="1">
    <citation type="journal article" date="2015" name="Genome Announc.">
        <title>Draft Genome Sequence and Gene Annotation of the Entomopathogenic Fungus Verticillium hemipterigenum.</title>
        <authorList>
            <person name="Horn F."/>
            <person name="Habel A."/>
            <person name="Scharf D.H."/>
            <person name="Dworschak J."/>
            <person name="Brakhage A.A."/>
            <person name="Guthke R."/>
            <person name="Hertweck C."/>
            <person name="Linde J."/>
        </authorList>
    </citation>
    <scope>NUCLEOTIDE SEQUENCE [LARGE SCALE GENOMIC DNA]</scope>
</reference>
<dbReference type="HOGENOM" id="CLU_027977_2_0_1"/>
<dbReference type="Pfam" id="PF04185">
    <property type="entry name" value="Phosphoesterase"/>
    <property type="match status" value="1"/>
</dbReference>
<dbReference type="Proteomes" id="UP000039046">
    <property type="component" value="Unassembled WGS sequence"/>
</dbReference>
<dbReference type="PANTHER" id="PTHR31956:SF15">
    <property type="entry name" value="ACID PHOSPHATASE PHOA"/>
    <property type="match status" value="1"/>
</dbReference>
<evidence type="ECO:0000313" key="4">
    <source>
        <dbReference type="Proteomes" id="UP000039046"/>
    </source>
</evidence>
<dbReference type="GO" id="GO:0016788">
    <property type="term" value="F:hydrolase activity, acting on ester bonds"/>
    <property type="evidence" value="ECO:0007669"/>
    <property type="project" value="InterPro"/>
</dbReference>
<dbReference type="InterPro" id="IPR017850">
    <property type="entry name" value="Alkaline_phosphatase_core_sf"/>
</dbReference>
<keyword evidence="2" id="KW-0732">Signal</keyword>
<accession>A0A0A1TR40</accession>
<name>A0A0A1TR40_9HYPO</name>
<feature type="signal peptide" evidence="2">
    <location>
        <begin position="1"/>
        <end position="21"/>
    </location>
</feature>
<gene>
    <name evidence="3" type="ORF">VHEMI09862</name>
</gene>
<proteinExistence type="predicted"/>
<dbReference type="Gene3D" id="3.40.720.10">
    <property type="entry name" value="Alkaline Phosphatase, subunit A"/>
    <property type="match status" value="1"/>
</dbReference>
<sequence>MFISAALSLAATASFALGAAAANLVPGKAFDRMAIIYLENTDYDKAYGDSSMKWLRKKGITLSNFYATTHPSMPNYMASIAGDYFGMDDDTDGLIAPANVATVIDLLESKNISWAHYEEDMPFTGFTGDEFNGKKGRNMYVRKHNPAVLHKSVTESPDRLAQVKNLSMTDTHRSEFHKDLQANTLPQWMFITPNMTSDGHDSDMKTAGKWTRNFLEPLLANPNFTKNTLILVTFDETDAYEIKNQVLAVLVGDAIPAELVGTTDSNFYNHYSGISTVSANWDLPTLGRWDVGANVFGLVGAKTGDKIRGWDKTDFKSYNWNGSYGGYLSTHPKGKKIPKPNLSLDKPANGRPILQSIKDTWANSDAPTYYEDSIKVADYRHPPAGYKP</sequence>
<dbReference type="EMBL" id="CDHN01000006">
    <property type="protein sequence ID" value="CEJ94323.1"/>
    <property type="molecule type" value="Genomic_DNA"/>
</dbReference>